<comment type="caution">
    <text evidence="1">The sequence shown here is derived from an EMBL/GenBank/DDBJ whole genome shotgun (WGS) entry which is preliminary data.</text>
</comment>
<reference evidence="1" key="1">
    <citation type="submission" date="2019-08" db="EMBL/GenBank/DDBJ databases">
        <authorList>
            <person name="Kucharzyk K."/>
            <person name="Murdoch R.W."/>
            <person name="Higgins S."/>
            <person name="Loffler F."/>
        </authorList>
    </citation>
    <scope>NUCLEOTIDE SEQUENCE</scope>
</reference>
<evidence type="ECO:0000313" key="1">
    <source>
        <dbReference type="EMBL" id="MPN47638.1"/>
    </source>
</evidence>
<organism evidence="1">
    <name type="scientific">bioreactor metagenome</name>
    <dbReference type="NCBI Taxonomy" id="1076179"/>
    <lineage>
        <taxon>unclassified sequences</taxon>
        <taxon>metagenomes</taxon>
        <taxon>ecological metagenomes</taxon>
    </lineage>
</organism>
<proteinExistence type="predicted"/>
<name>A0A645I8N9_9ZZZZ</name>
<protein>
    <submittedName>
        <fullName evidence="1">Uncharacterized protein</fullName>
    </submittedName>
</protein>
<dbReference type="EMBL" id="VSSQ01109283">
    <property type="protein sequence ID" value="MPN47638.1"/>
    <property type="molecule type" value="Genomic_DNA"/>
</dbReference>
<sequence length="134" mass="15783">MQRGPGYPKHLGRSCFVPVRQVQSLENLAFFQVSKVHGRSRCGWTPLWGHGLRLQLGRRFGLRRRSKRRRFERNQVRKVDHRQIRAHDCPLNHISQLTNVSREIAVLQEFERLRSKPMNGFLVVTGEIIQEMIC</sequence>
<gene>
    <name evidence="1" type="ORF">SDC9_195241</name>
</gene>
<accession>A0A645I8N9</accession>
<dbReference type="AlphaFoldDB" id="A0A645I8N9"/>